<feature type="compositionally biased region" description="Basic and acidic residues" evidence="1">
    <location>
        <begin position="533"/>
        <end position="544"/>
    </location>
</feature>
<keyword evidence="2" id="KW-0472">Membrane</keyword>
<feature type="transmembrane region" description="Helical" evidence="2">
    <location>
        <begin position="124"/>
        <end position="148"/>
    </location>
</feature>
<name>A0A9W6TIA4_9STRA</name>
<dbReference type="OrthoDB" id="127248at2759"/>
<feature type="region of interest" description="Disordered" evidence="1">
    <location>
        <begin position="486"/>
        <end position="550"/>
    </location>
</feature>
<feature type="transmembrane region" description="Helical" evidence="2">
    <location>
        <begin position="94"/>
        <end position="112"/>
    </location>
</feature>
<sequence>MPHGQGSMKERVTAAWRRFYDWKTEHQFLGRYSVDKLQQFDRYQTHTSLARCLIVICLLSVLPVFVLIVGLHAIPVASPNLGVRHNVAASVQSAMAYAVLTVTWVFYMMQSLASVKECRPLRTFVVSIIIGGLVPEGLWVVVSLFWRYPAPGGGVAKMVITLGCIFYLTRCCQTKEARVLNRQRIRILTIVMAEHLVIVVFFLMLALAFSQAPWGIQLALMIVQPPLRAFLKRQSWVYARKLNDLSTDVTLNIVDISASMYQALCIQYAQNVELAALIVAGECLLGAAVARMYSTHTFIVDGCRTLQTAIKIAEGSLSSTLVNEEDETQKEEIVIQDEEIISQAALVEEVITRDVQAIQIPASTQKLRRASSDTLANNAHRSMRQLGAASGSAPSSNDSRRASKCFPTVIQKVRRVVSDPVTGKTKRQHQEPPRRHSTESNALPYGGGSHHAPTSVKKLRRAASYGMPVETTQAKPQRLHRRMTTLAGSSAEPREPPLSPNSIHLLRRTASDTIPESKFERERPTRKSAFVDANRDQVSRKSEPRLQSWSRDPAKVHCFFNDIRPEVAPPPPSPKQKKARSQGRRNSLDLPPLGDLQPLDGFGRHPQLRRSASLFLTPRTLMKHGSKRLLDLGRSSGRNPGNPYAAGEELTQKSNSPDARKPTQVNIDGMLVVRKDQARILEQTLQLLFSCEVLVVTEFIKVVVPLILGRWQQTAL</sequence>
<protein>
    <submittedName>
        <fullName evidence="3">Unnamed protein product</fullName>
    </submittedName>
</protein>
<feature type="compositionally biased region" description="Basic and acidic residues" evidence="1">
    <location>
        <begin position="515"/>
        <end position="525"/>
    </location>
</feature>
<feature type="transmembrane region" description="Helical" evidence="2">
    <location>
        <begin position="154"/>
        <end position="173"/>
    </location>
</feature>
<evidence type="ECO:0000313" key="3">
    <source>
        <dbReference type="EMBL" id="GMF13616.1"/>
    </source>
</evidence>
<organism evidence="3 4">
    <name type="scientific">Phytophthora lilii</name>
    <dbReference type="NCBI Taxonomy" id="2077276"/>
    <lineage>
        <taxon>Eukaryota</taxon>
        <taxon>Sar</taxon>
        <taxon>Stramenopiles</taxon>
        <taxon>Oomycota</taxon>
        <taxon>Peronosporomycetes</taxon>
        <taxon>Peronosporales</taxon>
        <taxon>Peronosporaceae</taxon>
        <taxon>Phytophthora</taxon>
    </lineage>
</organism>
<feature type="region of interest" description="Disordered" evidence="1">
    <location>
        <begin position="630"/>
        <end position="663"/>
    </location>
</feature>
<feature type="transmembrane region" description="Helical" evidence="2">
    <location>
        <begin position="52"/>
        <end position="74"/>
    </location>
</feature>
<keyword evidence="4" id="KW-1185">Reference proteome</keyword>
<evidence type="ECO:0000256" key="1">
    <source>
        <dbReference type="SAM" id="MobiDB-lite"/>
    </source>
</evidence>
<keyword evidence="2" id="KW-1133">Transmembrane helix</keyword>
<dbReference type="AlphaFoldDB" id="A0A9W6TIA4"/>
<feature type="compositionally biased region" description="Basic and acidic residues" evidence="1">
    <location>
        <begin position="428"/>
        <end position="438"/>
    </location>
</feature>
<feature type="region of interest" description="Disordered" evidence="1">
    <location>
        <begin position="385"/>
        <end position="458"/>
    </location>
</feature>
<reference evidence="3" key="1">
    <citation type="submission" date="2023-04" db="EMBL/GenBank/DDBJ databases">
        <title>Phytophthora lilii NBRC 32176.</title>
        <authorList>
            <person name="Ichikawa N."/>
            <person name="Sato H."/>
            <person name="Tonouchi N."/>
        </authorList>
    </citation>
    <scope>NUCLEOTIDE SEQUENCE</scope>
    <source>
        <strain evidence="3">NBRC 32176</strain>
    </source>
</reference>
<keyword evidence="2" id="KW-0812">Transmembrane</keyword>
<proteinExistence type="predicted"/>
<dbReference type="Proteomes" id="UP001165083">
    <property type="component" value="Unassembled WGS sequence"/>
</dbReference>
<gene>
    <name evidence="3" type="ORF">Plil01_000407400</name>
</gene>
<evidence type="ECO:0000313" key="4">
    <source>
        <dbReference type="Proteomes" id="UP001165083"/>
    </source>
</evidence>
<comment type="caution">
    <text evidence="3">The sequence shown here is derived from an EMBL/GenBank/DDBJ whole genome shotgun (WGS) entry which is preliminary data.</text>
</comment>
<dbReference type="EMBL" id="BSXW01000163">
    <property type="protein sequence ID" value="GMF13616.1"/>
    <property type="molecule type" value="Genomic_DNA"/>
</dbReference>
<accession>A0A9W6TIA4</accession>
<feature type="transmembrane region" description="Helical" evidence="2">
    <location>
        <begin position="185"/>
        <end position="208"/>
    </location>
</feature>
<feature type="region of interest" description="Disordered" evidence="1">
    <location>
        <begin position="563"/>
        <end position="604"/>
    </location>
</feature>
<feature type="compositionally biased region" description="Low complexity" evidence="1">
    <location>
        <begin position="588"/>
        <end position="601"/>
    </location>
</feature>
<evidence type="ECO:0000256" key="2">
    <source>
        <dbReference type="SAM" id="Phobius"/>
    </source>
</evidence>